<dbReference type="AlphaFoldDB" id="A0A9P0JJU3"/>
<reference evidence="1" key="1">
    <citation type="submission" date="2022-02" db="EMBL/GenBank/DDBJ databases">
        <authorList>
            <person name="King R."/>
        </authorList>
    </citation>
    <scope>NUCLEOTIDE SEQUENCE</scope>
</reference>
<reference evidence="1" key="2">
    <citation type="submission" date="2022-10" db="EMBL/GenBank/DDBJ databases">
        <authorList>
            <consortium name="ENA_rothamsted_submissions"/>
            <consortium name="culmorum"/>
            <person name="King R."/>
        </authorList>
    </citation>
    <scope>NUCLEOTIDE SEQUENCE</scope>
</reference>
<protein>
    <submittedName>
        <fullName evidence="1">Uncharacterized protein</fullName>
    </submittedName>
</protein>
<sequence length="209" mass="23845">MVKSYLSFNQAPKRDNILKLIREIFGNVYHDVVAVCKVSSSWRRRTKFFSVIEFRREEFYSSARANVLRQTDPSPPKRGSGATLLLTILDEYLWRCDDIVFPGSVSRDDDAIFIRPRSIRRAHSQRRRSRSHRRHTHSVGLARTLTRGARAPARRYAHSHTTNNTIIIIIIAKPGENSGSDTTHDSRPTSTAVVCADATGARRVRVWCV</sequence>
<proteinExistence type="predicted"/>
<organism evidence="1 2">
    <name type="scientific">Aphis gossypii</name>
    <name type="common">Cotton aphid</name>
    <dbReference type="NCBI Taxonomy" id="80765"/>
    <lineage>
        <taxon>Eukaryota</taxon>
        <taxon>Metazoa</taxon>
        <taxon>Ecdysozoa</taxon>
        <taxon>Arthropoda</taxon>
        <taxon>Hexapoda</taxon>
        <taxon>Insecta</taxon>
        <taxon>Pterygota</taxon>
        <taxon>Neoptera</taxon>
        <taxon>Paraneoptera</taxon>
        <taxon>Hemiptera</taxon>
        <taxon>Sternorrhyncha</taxon>
        <taxon>Aphidomorpha</taxon>
        <taxon>Aphidoidea</taxon>
        <taxon>Aphididae</taxon>
        <taxon>Aphidini</taxon>
        <taxon>Aphis</taxon>
        <taxon>Aphis</taxon>
    </lineage>
</organism>
<evidence type="ECO:0000313" key="1">
    <source>
        <dbReference type="EMBL" id="CAH1737555.1"/>
    </source>
</evidence>
<dbReference type="EMBL" id="OU899037">
    <property type="protein sequence ID" value="CAH1737555.1"/>
    <property type="molecule type" value="Genomic_DNA"/>
</dbReference>
<gene>
    <name evidence="1" type="ORF">APHIGO_LOCUS11069</name>
</gene>
<evidence type="ECO:0000313" key="2">
    <source>
        <dbReference type="Proteomes" id="UP001154329"/>
    </source>
</evidence>
<keyword evidence="2" id="KW-1185">Reference proteome</keyword>
<dbReference type="Proteomes" id="UP001154329">
    <property type="component" value="Chromosome 4"/>
</dbReference>
<accession>A0A9P0JJU3</accession>
<name>A0A9P0JJU3_APHGO</name>